<sequence length="932" mass="111621">MTQIEETEKRLKANPKDQKLLNELILNQKRRENLELGKRANQLKYIKQSHFENANKPGRWLSRRLRKKKEATYINRIKVGAEYFTSEEDIKKQFKEFYSQLYENDQIKKDKINIYLGKSKLQKISEEDREALNKEISEKEIQKAIRKLDANKAPGPDGFSAIYYKTFEKELTPHLQKIMNSIREQQQMPKSWKEAQISVIHKDGTDSEDIRNYRPISLLNVDYKIFTSILAERLKNFLKNWIKDDQVGFLPNRHLKDNVRIILDLIEYYNINVGKEVLFLTIDAEKAFDRVNWDFFKLLIKELDIGYYFQNAIEAIYQDQTAKISINQQDTEKIRIRKGTRQGCPLSPLIFIMSLEILLNNIRENKDLKGTKIQGTSYKVRAYADDIVCIIEDPEKNSKKWFEVITEYGDVAGLRINTTKTKALPKNIVKEKQDQIANQLGIQITSKIKYLGINITAKNSQLLKNNYETNWKKIKKDLENWKTQKLSLLGRIAAVKMNILPRMLFLFQCLPILRSNKSFIDWKSDLSRFIWQGKKPRIKMKSLTDDKRRGGLAMPDLKMYYEANNLIWIKDWILLKNRKLLNLEGWDLSSGWHSYLWYEKTKKEKSFNNHFLRSSLIKTWSKYKLRMYNRTPRWLSPLEASQRRLLGWTDWPRYGEIIKKERQEHELLSQQEIKDKYSNITWLQYWQLKEFFNKDKSHGFMDKENKWDKVWISDNRTLSKIYKYLNEWNTETEIVKNCMTKWAKNIGRSILMAEWEDCWNRKIKFTYAYSMKENWWKMFYRWHFTPNKLGSINKNNSTKCWKCGETEGTYHHMWWTCRIAKEFWIKIHEYTQKILGKKLPKLPEIFLLNISRIQAGSNDEKILTFLSTAARIVFARYWRQSKGPTIEEWLIKVAEIKNMDRLTYLLAKQQGRPRKETDWNKVESFLNRKKIL</sequence>
<protein>
    <recommendedName>
        <fullName evidence="1">Reverse transcriptase domain-containing protein</fullName>
    </recommendedName>
</protein>
<dbReference type="PANTHER" id="PTHR31635">
    <property type="entry name" value="REVERSE TRANSCRIPTASE DOMAIN-CONTAINING PROTEIN-RELATED"/>
    <property type="match status" value="1"/>
</dbReference>
<dbReference type="Ensembl" id="ENSACAT00000049714.1">
    <property type="protein sequence ID" value="ENSACAP00000035544.1"/>
    <property type="gene ID" value="ENSACAG00000043315.1"/>
</dbReference>
<evidence type="ECO:0000259" key="1">
    <source>
        <dbReference type="PROSITE" id="PS50878"/>
    </source>
</evidence>
<dbReference type="Proteomes" id="UP000001646">
    <property type="component" value="Unplaced"/>
</dbReference>
<proteinExistence type="predicted"/>
<evidence type="ECO:0000313" key="2">
    <source>
        <dbReference type="Ensembl" id="ENSACAP00000035544.1"/>
    </source>
</evidence>
<keyword evidence="3" id="KW-1185">Reference proteome</keyword>
<organism evidence="2 3">
    <name type="scientific">Anolis carolinensis</name>
    <name type="common">Green anole</name>
    <name type="synonym">American chameleon</name>
    <dbReference type="NCBI Taxonomy" id="28377"/>
    <lineage>
        <taxon>Eukaryota</taxon>
        <taxon>Metazoa</taxon>
        <taxon>Chordata</taxon>
        <taxon>Craniata</taxon>
        <taxon>Vertebrata</taxon>
        <taxon>Euteleostomi</taxon>
        <taxon>Lepidosauria</taxon>
        <taxon>Squamata</taxon>
        <taxon>Bifurcata</taxon>
        <taxon>Unidentata</taxon>
        <taxon>Episquamata</taxon>
        <taxon>Toxicofera</taxon>
        <taxon>Iguania</taxon>
        <taxon>Dactyloidae</taxon>
        <taxon>Anolis</taxon>
    </lineage>
</organism>
<dbReference type="Pfam" id="PF00078">
    <property type="entry name" value="RVT_1"/>
    <property type="match status" value="1"/>
</dbReference>
<dbReference type="SUPFAM" id="SSF56672">
    <property type="entry name" value="DNA/RNA polymerases"/>
    <property type="match status" value="1"/>
</dbReference>
<reference evidence="2" key="1">
    <citation type="submission" date="2009-12" db="EMBL/GenBank/DDBJ databases">
        <title>The Genome Sequence of Anolis carolinensis (Green Anole Lizard).</title>
        <authorList>
            <consortium name="The Genome Sequencing Platform"/>
            <person name="Di Palma F."/>
            <person name="Alfoldi J."/>
            <person name="Heiman D."/>
            <person name="Young S."/>
            <person name="Grabherr M."/>
            <person name="Johnson J."/>
            <person name="Lander E.S."/>
            <person name="Lindblad-Toh K."/>
        </authorList>
    </citation>
    <scope>NUCLEOTIDE SEQUENCE [LARGE SCALE GENOMIC DNA]</scope>
    <source>
        <strain evidence="2">JBL SC #1</strain>
    </source>
</reference>
<dbReference type="PANTHER" id="PTHR31635:SF196">
    <property type="entry name" value="REVERSE TRANSCRIPTASE DOMAIN-CONTAINING PROTEIN-RELATED"/>
    <property type="match status" value="1"/>
</dbReference>
<accession>A0A803TK04</accession>
<dbReference type="InParanoid" id="A0A803TK04"/>
<dbReference type="InterPro" id="IPR000477">
    <property type="entry name" value="RT_dom"/>
</dbReference>
<reference evidence="2" key="3">
    <citation type="submission" date="2025-09" db="UniProtKB">
        <authorList>
            <consortium name="Ensembl"/>
        </authorList>
    </citation>
    <scope>IDENTIFICATION</scope>
</reference>
<feature type="domain" description="Reverse transcriptase" evidence="1">
    <location>
        <begin position="181"/>
        <end position="455"/>
    </location>
</feature>
<evidence type="ECO:0000313" key="3">
    <source>
        <dbReference type="Proteomes" id="UP000001646"/>
    </source>
</evidence>
<dbReference type="CDD" id="cd01650">
    <property type="entry name" value="RT_nLTR_like"/>
    <property type="match status" value="1"/>
</dbReference>
<dbReference type="InterPro" id="IPR043502">
    <property type="entry name" value="DNA/RNA_pol_sf"/>
</dbReference>
<dbReference type="GeneTree" id="ENSGT01150000286916"/>
<name>A0A803TK04_ANOCA</name>
<dbReference type="AlphaFoldDB" id="A0A803TK04"/>
<reference evidence="2" key="2">
    <citation type="submission" date="2025-08" db="UniProtKB">
        <authorList>
            <consortium name="Ensembl"/>
        </authorList>
    </citation>
    <scope>IDENTIFICATION</scope>
</reference>
<dbReference type="PROSITE" id="PS50878">
    <property type="entry name" value="RT_POL"/>
    <property type="match status" value="1"/>
</dbReference>